<sequence length="99" mass="10618">MSAKTDTPLLTAAWNAVSTAHNATNLAYSCFADLATLFHAIADASDEHSQAAKLAKIGLYLAEDWANLHDCERETLEERFTVLRAALGLSPINGEGDAK</sequence>
<name>A0ABX1PT00_9RHOO</name>
<accession>A0ABX1PT00</accession>
<gene>
    <name evidence="1" type="ORF">GO606_20180</name>
</gene>
<comment type="caution">
    <text evidence="1">The sequence shown here is derived from an EMBL/GenBank/DDBJ whole genome shotgun (WGS) entry which is preliminary data.</text>
</comment>
<dbReference type="PROSITE" id="PS51257">
    <property type="entry name" value="PROKAR_LIPOPROTEIN"/>
    <property type="match status" value="1"/>
</dbReference>
<keyword evidence="2" id="KW-1185">Reference proteome</keyword>
<proteinExistence type="predicted"/>
<evidence type="ECO:0000313" key="1">
    <source>
        <dbReference type="EMBL" id="NMG26978.1"/>
    </source>
</evidence>
<reference evidence="1" key="1">
    <citation type="submission" date="2019-12" db="EMBL/GenBank/DDBJ databases">
        <title>Comparative genomics gives insights into the taxonomy of the Azoarcus-Aromatoleum group and reveals separate origins of nif in the plant-associated Azoarcus and non-plant-associated Aromatoleum sub-groups.</title>
        <authorList>
            <person name="Lafos M."/>
            <person name="Maluk M."/>
            <person name="Batista M."/>
            <person name="Junghare M."/>
            <person name="Carmona M."/>
            <person name="Faoro H."/>
            <person name="Cruz L.M."/>
            <person name="Battistoni F."/>
            <person name="De Souza E."/>
            <person name="Pedrosa F."/>
            <person name="Chen W.-M."/>
            <person name="Poole P.S."/>
            <person name="Dixon R.A."/>
            <person name="James E.K."/>
        </authorList>
    </citation>
    <scope>NUCLEOTIDE SEQUENCE</scope>
    <source>
        <strain evidence="1">LuFRes1</strain>
    </source>
</reference>
<dbReference type="Proteomes" id="UP000615989">
    <property type="component" value="Unassembled WGS sequence"/>
</dbReference>
<dbReference type="RefSeq" id="WP_169120547.1">
    <property type="nucleotide sequence ID" value="NZ_WTVG02000038.1"/>
</dbReference>
<evidence type="ECO:0000313" key="2">
    <source>
        <dbReference type="Proteomes" id="UP000615989"/>
    </source>
</evidence>
<organism evidence="1 2">
    <name type="scientific">Aromatoleum anaerobium</name>
    <dbReference type="NCBI Taxonomy" id="182180"/>
    <lineage>
        <taxon>Bacteria</taxon>
        <taxon>Pseudomonadati</taxon>
        <taxon>Pseudomonadota</taxon>
        <taxon>Betaproteobacteria</taxon>
        <taxon>Rhodocyclales</taxon>
        <taxon>Rhodocyclaceae</taxon>
        <taxon>Aromatoleum</taxon>
    </lineage>
</organism>
<dbReference type="EMBL" id="WTVG01000113">
    <property type="protein sequence ID" value="NMG26978.1"/>
    <property type="molecule type" value="Genomic_DNA"/>
</dbReference>
<protein>
    <submittedName>
        <fullName evidence="1">Uncharacterized protein</fullName>
    </submittedName>
</protein>